<name>X6N7D6_RETFI</name>
<organism evidence="1 2">
    <name type="scientific">Reticulomyxa filosa</name>
    <dbReference type="NCBI Taxonomy" id="46433"/>
    <lineage>
        <taxon>Eukaryota</taxon>
        <taxon>Sar</taxon>
        <taxon>Rhizaria</taxon>
        <taxon>Retaria</taxon>
        <taxon>Foraminifera</taxon>
        <taxon>Monothalamids</taxon>
        <taxon>Reticulomyxidae</taxon>
        <taxon>Reticulomyxa</taxon>
    </lineage>
</organism>
<reference evidence="1 2" key="1">
    <citation type="journal article" date="2013" name="Curr. Biol.">
        <title>The Genome of the Foraminiferan Reticulomyxa filosa.</title>
        <authorList>
            <person name="Glockner G."/>
            <person name="Hulsmann N."/>
            <person name="Schleicher M."/>
            <person name="Noegel A.A."/>
            <person name="Eichinger L."/>
            <person name="Gallinger C."/>
            <person name="Pawlowski J."/>
            <person name="Sierra R."/>
            <person name="Euteneuer U."/>
            <person name="Pillet L."/>
            <person name="Moustafa A."/>
            <person name="Platzer M."/>
            <person name="Groth M."/>
            <person name="Szafranski K."/>
            <person name="Schliwa M."/>
        </authorList>
    </citation>
    <scope>NUCLEOTIDE SEQUENCE [LARGE SCALE GENOMIC DNA]</scope>
</reference>
<dbReference type="AlphaFoldDB" id="X6N7D6"/>
<protein>
    <submittedName>
        <fullName evidence="1">Uncharacterized protein</fullName>
    </submittedName>
</protein>
<sequence length="203" mass="23916">MEDRECCTSTTALAERVTQTKKLRLLMLQWVFNQTGRQMKDDMRLKKYFLKIKCLGSSDEQEKIKRYRELCPKCDALDLIRSGDKDEWLHITHQNSKNISAQLNEFVSVSAKKGNISVIQNSVLQIQVHLTQKIQNNLLTRCHKKGTIKVLKSLWFEKIRNATVYLFTYPKLFFDSCQNLDCIQFLESKKKKNNNNKYAYFFS</sequence>
<proteinExistence type="predicted"/>
<comment type="caution">
    <text evidence="1">The sequence shown here is derived from an EMBL/GenBank/DDBJ whole genome shotgun (WGS) entry which is preliminary data.</text>
</comment>
<gene>
    <name evidence="1" type="ORF">RFI_15001</name>
</gene>
<dbReference type="EMBL" id="ASPP01010948">
    <property type="protein sequence ID" value="ETO22200.1"/>
    <property type="molecule type" value="Genomic_DNA"/>
</dbReference>
<accession>X6N7D6</accession>
<evidence type="ECO:0000313" key="2">
    <source>
        <dbReference type="Proteomes" id="UP000023152"/>
    </source>
</evidence>
<dbReference type="Proteomes" id="UP000023152">
    <property type="component" value="Unassembled WGS sequence"/>
</dbReference>
<keyword evidence="2" id="KW-1185">Reference proteome</keyword>
<evidence type="ECO:0000313" key="1">
    <source>
        <dbReference type="EMBL" id="ETO22200.1"/>
    </source>
</evidence>